<gene>
    <name evidence="2" type="ORF">V1286_002659</name>
</gene>
<keyword evidence="3" id="KW-1185">Reference proteome</keyword>
<evidence type="ECO:0000313" key="3">
    <source>
        <dbReference type="Proteomes" id="UP001364224"/>
    </source>
</evidence>
<comment type="caution">
    <text evidence="2">The sequence shown here is derived from an EMBL/GenBank/DDBJ whole genome shotgun (WGS) entry which is preliminary data.</text>
</comment>
<proteinExistence type="predicted"/>
<evidence type="ECO:0008006" key="4">
    <source>
        <dbReference type="Google" id="ProtNLM"/>
    </source>
</evidence>
<dbReference type="EMBL" id="JAZHRV010000001">
    <property type="protein sequence ID" value="MEH2555130.1"/>
    <property type="molecule type" value="Genomic_DNA"/>
</dbReference>
<accession>A0ABU8B9B1</accession>
<dbReference type="Proteomes" id="UP001364224">
    <property type="component" value="Unassembled WGS sequence"/>
</dbReference>
<evidence type="ECO:0000256" key="1">
    <source>
        <dbReference type="SAM" id="MobiDB-lite"/>
    </source>
</evidence>
<name>A0ABU8B9B1_9BRAD</name>
<feature type="region of interest" description="Disordered" evidence="1">
    <location>
        <begin position="40"/>
        <end position="82"/>
    </location>
</feature>
<evidence type="ECO:0000313" key="2">
    <source>
        <dbReference type="EMBL" id="MEH2555130.1"/>
    </source>
</evidence>
<dbReference type="RefSeq" id="WP_334480113.1">
    <property type="nucleotide sequence ID" value="NZ_JAZHRV010000001.1"/>
</dbReference>
<reference evidence="2 3" key="1">
    <citation type="submission" date="2024-02" db="EMBL/GenBank/DDBJ databases">
        <title>Adaptive strategies in a cosmopolitan and abundant soil bacterium.</title>
        <authorList>
            <person name="Carini P."/>
        </authorList>
    </citation>
    <scope>NUCLEOTIDE SEQUENCE [LARGE SCALE GENOMIC DNA]</scope>
    <source>
        <strain evidence="2 3">AZCC 1608</strain>
    </source>
</reference>
<organism evidence="2 3">
    <name type="scientific">Bradyrhizobium algeriense</name>
    <dbReference type="NCBI Taxonomy" id="634784"/>
    <lineage>
        <taxon>Bacteria</taxon>
        <taxon>Pseudomonadati</taxon>
        <taxon>Pseudomonadota</taxon>
        <taxon>Alphaproteobacteria</taxon>
        <taxon>Hyphomicrobiales</taxon>
        <taxon>Nitrobacteraceae</taxon>
        <taxon>Bradyrhizobium</taxon>
    </lineage>
</organism>
<protein>
    <recommendedName>
        <fullName evidence="4">IS66 family transposase</fullName>
    </recommendedName>
</protein>
<sequence length="82" mass="8902">MTSLAKLLTQKQQLLGRLEEDPGPNERAELERLMEKVDAALSSLEPAPSDMAEDHDGRSDSAAIDKTTSPSAPGRTLRSGRR</sequence>